<reference evidence="11" key="1">
    <citation type="submission" date="2020-07" db="EMBL/GenBank/DDBJ databases">
        <title>Genome sequence and genetic diversity analysis of an under-domesticated orphan crop, white fonio (Digitaria exilis).</title>
        <authorList>
            <person name="Bennetzen J.L."/>
            <person name="Chen S."/>
            <person name="Ma X."/>
            <person name="Wang X."/>
            <person name="Yssel A.E.J."/>
            <person name="Chaluvadi S.R."/>
            <person name="Johnson M."/>
            <person name="Gangashetty P."/>
            <person name="Hamidou F."/>
            <person name="Sanogo M.D."/>
            <person name="Zwaenepoel A."/>
            <person name="Wallace J."/>
            <person name="Van De Peer Y."/>
            <person name="Van Deynze A."/>
        </authorList>
    </citation>
    <scope>NUCLEOTIDE SEQUENCE</scope>
    <source>
        <tissue evidence="11">Leaves</tissue>
    </source>
</reference>
<keyword evidence="4" id="KW-0227">DNA damage</keyword>
<dbReference type="PIRSF" id="PIRSF036949">
    <property type="entry name" value="RPA32"/>
    <property type="match status" value="1"/>
</dbReference>
<dbReference type="GO" id="GO:0000724">
    <property type="term" value="P:double-strand break repair via homologous recombination"/>
    <property type="evidence" value="ECO:0007669"/>
    <property type="project" value="TreeGrafter"/>
</dbReference>
<dbReference type="GO" id="GO:0006260">
    <property type="term" value="P:DNA replication"/>
    <property type="evidence" value="ECO:0007669"/>
    <property type="project" value="UniProtKB-KW"/>
</dbReference>
<comment type="caution">
    <text evidence="11">The sequence shown here is derived from an EMBL/GenBank/DDBJ whole genome shotgun (WGS) entry which is preliminary data.</text>
</comment>
<evidence type="ECO:0000256" key="5">
    <source>
        <dbReference type="ARBA" id="ARBA00023125"/>
    </source>
</evidence>
<dbReference type="InterPro" id="IPR014646">
    <property type="entry name" value="Rfa2/RPA32"/>
</dbReference>
<dbReference type="GO" id="GO:0003697">
    <property type="term" value="F:single-stranded DNA binding"/>
    <property type="evidence" value="ECO:0007669"/>
    <property type="project" value="TreeGrafter"/>
</dbReference>
<dbReference type="InterPro" id="IPR014892">
    <property type="entry name" value="RPA_C"/>
</dbReference>
<evidence type="ECO:0000256" key="8">
    <source>
        <dbReference type="ARBA" id="ARBA00023242"/>
    </source>
</evidence>
<dbReference type="GO" id="GO:0035861">
    <property type="term" value="C:site of double-strand break"/>
    <property type="evidence" value="ECO:0007669"/>
    <property type="project" value="TreeGrafter"/>
</dbReference>
<name>A0A835B9I8_9POAL</name>
<dbReference type="InterPro" id="IPR036390">
    <property type="entry name" value="WH_DNA-bd_sf"/>
</dbReference>
<organism evidence="11 12">
    <name type="scientific">Digitaria exilis</name>
    <dbReference type="NCBI Taxonomy" id="1010633"/>
    <lineage>
        <taxon>Eukaryota</taxon>
        <taxon>Viridiplantae</taxon>
        <taxon>Streptophyta</taxon>
        <taxon>Embryophyta</taxon>
        <taxon>Tracheophyta</taxon>
        <taxon>Spermatophyta</taxon>
        <taxon>Magnoliopsida</taxon>
        <taxon>Liliopsida</taxon>
        <taxon>Poales</taxon>
        <taxon>Poaceae</taxon>
        <taxon>PACMAD clade</taxon>
        <taxon>Panicoideae</taxon>
        <taxon>Panicodae</taxon>
        <taxon>Paniceae</taxon>
        <taxon>Anthephorinae</taxon>
        <taxon>Digitaria</taxon>
    </lineage>
</organism>
<dbReference type="GO" id="GO:0005662">
    <property type="term" value="C:DNA replication factor A complex"/>
    <property type="evidence" value="ECO:0007669"/>
    <property type="project" value="TreeGrafter"/>
</dbReference>
<comment type="subcellular location">
    <subcellularLocation>
        <location evidence="1">Nucleus</location>
    </subcellularLocation>
</comment>
<gene>
    <name evidence="11" type="ORF">HU200_040219</name>
</gene>
<dbReference type="SUPFAM" id="SSF46785">
    <property type="entry name" value="Winged helix' DNA-binding domain"/>
    <property type="match status" value="1"/>
</dbReference>
<evidence type="ECO:0000313" key="11">
    <source>
        <dbReference type="EMBL" id="KAF8691817.1"/>
    </source>
</evidence>
<evidence type="ECO:0000256" key="2">
    <source>
        <dbReference type="ARBA" id="ARBA00007815"/>
    </source>
</evidence>
<dbReference type="AlphaFoldDB" id="A0A835B9I8"/>
<dbReference type="Gene3D" id="1.10.10.10">
    <property type="entry name" value="Winged helix-like DNA-binding domain superfamily/Winged helix DNA-binding domain"/>
    <property type="match status" value="1"/>
</dbReference>
<dbReference type="CDD" id="cd04478">
    <property type="entry name" value="RPA2_DBD_D"/>
    <property type="match status" value="1"/>
</dbReference>
<feature type="compositionally biased region" description="Polar residues" evidence="9">
    <location>
        <begin position="185"/>
        <end position="216"/>
    </location>
</feature>
<dbReference type="PANTHER" id="PTHR13989">
    <property type="entry name" value="REPLICATION PROTEIN A-RELATED"/>
    <property type="match status" value="1"/>
</dbReference>
<dbReference type="Proteomes" id="UP000636709">
    <property type="component" value="Unassembled WGS sequence"/>
</dbReference>
<dbReference type="GO" id="GO:0000781">
    <property type="term" value="C:chromosome, telomeric region"/>
    <property type="evidence" value="ECO:0007669"/>
    <property type="project" value="TreeGrafter"/>
</dbReference>
<feature type="compositionally biased region" description="Pro residues" evidence="9">
    <location>
        <begin position="22"/>
        <end position="38"/>
    </location>
</feature>
<feature type="compositionally biased region" description="Polar residues" evidence="9">
    <location>
        <begin position="49"/>
        <end position="70"/>
    </location>
</feature>
<dbReference type="InterPro" id="IPR036388">
    <property type="entry name" value="WH-like_DNA-bd_sf"/>
</dbReference>
<sequence>MAGSKGSFPARPRLSPLISRQAPPPLGLPSLLPPPPPVATSAAAARQSAMMSQDFSPSQFTPSQNAADSTTPFKMRGASGTMPLTVKQIADAHQSGTGEKGAPFVVDGVETANIRLVGMVNGKTERNTDVSFTLDDGTGRLDFIRWVNDASDSSETVAIQPITDFNEVTLHFIQCVRMHIENTKSKVGSPTRTGSSMGVSGSNGFSESSTPTSLKSTPAPMTIGSNGSSTDLNTQVLNIFREPANIESEHGVHINEIAKRLKLPEAKIREAIAFHEDAGHIYSTIDEFHYKSAFAD</sequence>
<accession>A0A835B9I8</accession>
<evidence type="ECO:0000256" key="3">
    <source>
        <dbReference type="ARBA" id="ARBA00022705"/>
    </source>
</evidence>
<keyword evidence="6" id="KW-0233">DNA recombination</keyword>
<keyword evidence="3" id="KW-0235">DNA replication</keyword>
<keyword evidence="8" id="KW-0539">Nucleus</keyword>
<feature type="region of interest" description="Disordered" evidence="9">
    <location>
        <begin position="1"/>
        <end position="70"/>
    </location>
</feature>
<feature type="domain" description="Replication protein A C-terminal" evidence="10">
    <location>
        <begin position="179"/>
        <end position="287"/>
    </location>
</feature>
<evidence type="ECO:0000256" key="4">
    <source>
        <dbReference type="ARBA" id="ARBA00022763"/>
    </source>
</evidence>
<dbReference type="OrthoDB" id="25571at2759"/>
<evidence type="ECO:0000313" key="12">
    <source>
        <dbReference type="Proteomes" id="UP000636709"/>
    </source>
</evidence>
<dbReference type="PANTHER" id="PTHR13989:SF16">
    <property type="entry name" value="REPLICATION PROTEIN A2"/>
    <property type="match status" value="1"/>
</dbReference>
<evidence type="ECO:0000256" key="6">
    <source>
        <dbReference type="ARBA" id="ARBA00023172"/>
    </source>
</evidence>
<dbReference type="Gene3D" id="2.40.50.140">
    <property type="entry name" value="Nucleic acid-binding proteins"/>
    <property type="match status" value="1"/>
</dbReference>
<evidence type="ECO:0000256" key="1">
    <source>
        <dbReference type="ARBA" id="ARBA00004123"/>
    </source>
</evidence>
<dbReference type="SUPFAM" id="SSF50249">
    <property type="entry name" value="Nucleic acid-binding proteins"/>
    <property type="match status" value="1"/>
</dbReference>
<dbReference type="EMBL" id="JACEFO010001963">
    <property type="protein sequence ID" value="KAF8691817.1"/>
    <property type="molecule type" value="Genomic_DNA"/>
</dbReference>
<dbReference type="InterPro" id="IPR040260">
    <property type="entry name" value="RFA2-like"/>
</dbReference>
<keyword evidence="5" id="KW-0238">DNA-binding</keyword>
<evidence type="ECO:0000256" key="7">
    <source>
        <dbReference type="ARBA" id="ARBA00023204"/>
    </source>
</evidence>
<comment type="similarity">
    <text evidence="2">Belongs to the replication factor A protein 2 family.</text>
</comment>
<protein>
    <recommendedName>
        <fullName evidence="10">Replication protein A C-terminal domain-containing protein</fullName>
    </recommendedName>
</protein>
<evidence type="ECO:0000259" key="10">
    <source>
        <dbReference type="Pfam" id="PF08784"/>
    </source>
</evidence>
<proteinExistence type="inferred from homology"/>
<keyword evidence="7" id="KW-0234">DNA repair</keyword>
<feature type="region of interest" description="Disordered" evidence="9">
    <location>
        <begin position="184"/>
        <end position="228"/>
    </location>
</feature>
<dbReference type="Pfam" id="PF08784">
    <property type="entry name" value="RPA_C"/>
    <property type="match status" value="1"/>
</dbReference>
<dbReference type="FunFam" id="1.10.10.10:FF:000168">
    <property type="entry name" value="Replication protein A 32 kDa subunit"/>
    <property type="match status" value="1"/>
</dbReference>
<keyword evidence="12" id="KW-1185">Reference proteome</keyword>
<evidence type="ECO:0000256" key="9">
    <source>
        <dbReference type="SAM" id="MobiDB-lite"/>
    </source>
</evidence>
<dbReference type="InterPro" id="IPR012340">
    <property type="entry name" value="NA-bd_OB-fold"/>
</dbReference>
<dbReference type="GO" id="GO:0006289">
    <property type="term" value="P:nucleotide-excision repair"/>
    <property type="evidence" value="ECO:0007669"/>
    <property type="project" value="TreeGrafter"/>
</dbReference>